<dbReference type="CDD" id="cd00761">
    <property type="entry name" value="Glyco_tranf_GTA_type"/>
    <property type="match status" value="1"/>
</dbReference>
<dbReference type="Pfam" id="PF00535">
    <property type="entry name" value="Glycos_transf_2"/>
    <property type="match status" value="1"/>
</dbReference>
<dbReference type="EMBL" id="CP033930">
    <property type="protein sequence ID" value="AZB19291.1"/>
    <property type="molecule type" value="Genomic_DNA"/>
</dbReference>
<dbReference type="PANTHER" id="PTHR22916:SF3">
    <property type="entry name" value="UDP-GLCNAC:BETAGAL BETA-1,3-N-ACETYLGLUCOSAMINYLTRANSFERASE-LIKE PROTEIN 1"/>
    <property type="match status" value="1"/>
</dbReference>
<gene>
    <name evidence="2" type="ORF">EG352_16655</name>
</gene>
<dbReference type="InterPro" id="IPR001173">
    <property type="entry name" value="Glyco_trans_2-like"/>
</dbReference>
<sequence>MNYPLVSIIVVSYNHSGYIKENLDSVKNQTYPNIQLIVADDASPDNSAEVFEQWLKDNNYPAEKNFHSQNTGFTQTLNECIELAKGEYIKIIAADDVLHPEYTEECVSRLEALGEGYGMVFTNTHTIDDSSHILQDYADYDALGNVDPQVFKKELIKGNRIAALSVLLRTAALKATGKYDTKFIVEDYFRWLKINEKYLIAYVPKKLTYYRLHAENISKVKADRIEKETLLLQIMFDKDGDVRQKINSLTQRYYLKKDHLSPEFIEAYQKYPYHIKRLSFALQYKVAPSLYKILNKII</sequence>
<evidence type="ECO:0000313" key="3">
    <source>
        <dbReference type="Proteomes" id="UP000269015"/>
    </source>
</evidence>
<protein>
    <submittedName>
        <fullName evidence="2">Glycosyltransferase family 2 protein</fullName>
    </submittedName>
</protein>
<dbReference type="AlphaFoldDB" id="A0AAD0YYN3"/>
<organism evidence="2 3">
    <name type="scientific">Chryseobacterium indologenes</name>
    <name type="common">Flavobacterium indologenes</name>
    <dbReference type="NCBI Taxonomy" id="253"/>
    <lineage>
        <taxon>Bacteria</taxon>
        <taxon>Pseudomonadati</taxon>
        <taxon>Bacteroidota</taxon>
        <taxon>Flavobacteriia</taxon>
        <taxon>Flavobacteriales</taxon>
        <taxon>Weeksellaceae</taxon>
        <taxon>Chryseobacterium group</taxon>
        <taxon>Chryseobacterium</taxon>
    </lineage>
</organism>
<dbReference type="InterPro" id="IPR029044">
    <property type="entry name" value="Nucleotide-diphossugar_trans"/>
</dbReference>
<proteinExistence type="predicted"/>
<evidence type="ECO:0000313" key="2">
    <source>
        <dbReference type="EMBL" id="AZB19291.1"/>
    </source>
</evidence>
<evidence type="ECO:0000259" key="1">
    <source>
        <dbReference type="Pfam" id="PF00535"/>
    </source>
</evidence>
<dbReference type="Proteomes" id="UP000269015">
    <property type="component" value="Chromosome"/>
</dbReference>
<feature type="domain" description="Glycosyltransferase 2-like" evidence="1">
    <location>
        <begin position="7"/>
        <end position="115"/>
    </location>
</feature>
<dbReference type="GO" id="GO:0016758">
    <property type="term" value="F:hexosyltransferase activity"/>
    <property type="evidence" value="ECO:0007669"/>
    <property type="project" value="UniProtKB-ARBA"/>
</dbReference>
<dbReference type="PANTHER" id="PTHR22916">
    <property type="entry name" value="GLYCOSYLTRANSFERASE"/>
    <property type="match status" value="1"/>
</dbReference>
<dbReference type="RefSeq" id="WP_060868810.1">
    <property type="nucleotide sequence ID" value="NZ_CP033930.1"/>
</dbReference>
<accession>A0AAD0YYN3</accession>
<dbReference type="SUPFAM" id="SSF53448">
    <property type="entry name" value="Nucleotide-diphospho-sugar transferases"/>
    <property type="match status" value="1"/>
</dbReference>
<reference evidence="2 3" key="1">
    <citation type="submission" date="2018-11" db="EMBL/GenBank/DDBJ databases">
        <title>Proposal to divide the Flavobacteriaceae and reorganize its genera based on Amino Acid Identity values calculated from whole genome sequences.</title>
        <authorList>
            <person name="Nicholson A.C."/>
            <person name="Gulvik C.A."/>
            <person name="Whitney A.M."/>
            <person name="Humrighouse B.W."/>
            <person name="Bell M."/>
            <person name="Holmes B."/>
            <person name="Steigerwalt A.G."/>
            <person name="Villarma A."/>
            <person name="Sheth M."/>
            <person name="Batra D."/>
            <person name="Pryor J."/>
            <person name="Bernardet J.-F."/>
            <person name="Hugo C."/>
            <person name="Kampfer P."/>
            <person name="Newman J."/>
            <person name="McQuiston J.R."/>
        </authorList>
    </citation>
    <scope>NUCLEOTIDE SEQUENCE [LARGE SCALE GENOMIC DNA]</scope>
    <source>
        <strain evidence="2 3">H5559</strain>
    </source>
</reference>
<dbReference type="Gene3D" id="3.90.550.10">
    <property type="entry name" value="Spore Coat Polysaccharide Biosynthesis Protein SpsA, Chain A"/>
    <property type="match status" value="1"/>
</dbReference>
<name>A0AAD0YYN3_CHRID</name>